<evidence type="ECO:0000256" key="8">
    <source>
        <dbReference type="ARBA" id="ARBA00048988"/>
    </source>
</evidence>
<feature type="domain" description="UvrD-like helicase C-terminal" evidence="10">
    <location>
        <begin position="225"/>
        <end position="292"/>
    </location>
</feature>
<name>A0AAU8TAX7_9BURK</name>
<protein>
    <recommendedName>
        <fullName evidence="7">DNA 3'-5' helicase</fullName>
        <ecNumber evidence="7">5.6.2.4</ecNumber>
    </recommendedName>
</protein>
<dbReference type="SUPFAM" id="SSF52540">
    <property type="entry name" value="P-loop containing nucleoside triphosphate hydrolases"/>
    <property type="match status" value="1"/>
</dbReference>
<dbReference type="Pfam" id="PF13361">
    <property type="entry name" value="UvrD_C"/>
    <property type="match status" value="1"/>
</dbReference>
<dbReference type="InterPro" id="IPR014016">
    <property type="entry name" value="UvrD-like_ATP-bd"/>
</dbReference>
<dbReference type="InterPro" id="IPR014017">
    <property type="entry name" value="DNA_helicase_UvrD-like_C"/>
</dbReference>
<dbReference type="EC" id="5.6.2.4" evidence="7"/>
<evidence type="ECO:0000259" key="9">
    <source>
        <dbReference type="Pfam" id="PF00580"/>
    </source>
</evidence>
<keyword evidence="5" id="KW-0413">Isomerase</keyword>
<dbReference type="GO" id="GO:0005524">
    <property type="term" value="F:ATP binding"/>
    <property type="evidence" value="ECO:0007669"/>
    <property type="project" value="UniProtKB-KW"/>
</dbReference>
<dbReference type="GO" id="GO:0005829">
    <property type="term" value="C:cytosol"/>
    <property type="evidence" value="ECO:0007669"/>
    <property type="project" value="TreeGrafter"/>
</dbReference>
<proteinExistence type="predicted"/>
<evidence type="ECO:0000256" key="6">
    <source>
        <dbReference type="ARBA" id="ARBA00034617"/>
    </source>
</evidence>
<keyword evidence="3" id="KW-0347">Helicase</keyword>
<evidence type="ECO:0000256" key="4">
    <source>
        <dbReference type="ARBA" id="ARBA00022840"/>
    </source>
</evidence>
<dbReference type="InterPro" id="IPR000212">
    <property type="entry name" value="DNA_helicase_UvrD/REP"/>
</dbReference>
<keyword evidence="4" id="KW-0067">ATP-binding</keyword>
<evidence type="ECO:0000256" key="3">
    <source>
        <dbReference type="ARBA" id="ARBA00022806"/>
    </source>
</evidence>
<dbReference type="EMBL" id="CP010026">
    <property type="protein sequence ID" value="AJZ57426.1"/>
    <property type="molecule type" value="Genomic_DNA"/>
</dbReference>
<dbReference type="GO" id="GO:0000725">
    <property type="term" value="P:recombinational repair"/>
    <property type="evidence" value="ECO:0007669"/>
    <property type="project" value="TreeGrafter"/>
</dbReference>
<dbReference type="InterPro" id="IPR027417">
    <property type="entry name" value="P-loop_NTPase"/>
</dbReference>
<accession>A0AAU8TAX7</accession>
<dbReference type="Gene3D" id="3.40.50.300">
    <property type="entry name" value="P-loop containing nucleotide triphosphate hydrolases"/>
    <property type="match status" value="2"/>
</dbReference>
<comment type="catalytic activity">
    <reaction evidence="8">
        <text>ATP + H2O = ADP + phosphate + H(+)</text>
        <dbReference type="Rhea" id="RHEA:13065"/>
        <dbReference type="ChEBI" id="CHEBI:15377"/>
        <dbReference type="ChEBI" id="CHEBI:15378"/>
        <dbReference type="ChEBI" id="CHEBI:30616"/>
        <dbReference type="ChEBI" id="CHEBI:43474"/>
        <dbReference type="ChEBI" id="CHEBI:456216"/>
        <dbReference type="EC" id="5.6.2.4"/>
    </reaction>
</comment>
<dbReference type="PANTHER" id="PTHR11070">
    <property type="entry name" value="UVRD / RECB / PCRA DNA HELICASE FAMILY MEMBER"/>
    <property type="match status" value="1"/>
</dbReference>
<evidence type="ECO:0000313" key="11">
    <source>
        <dbReference type="EMBL" id="AJZ57426.1"/>
    </source>
</evidence>
<dbReference type="PANTHER" id="PTHR11070:SF63">
    <property type="entry name" value="DNA HELICASE IV"/>
    <property type="match status" value="1"/>
</dbReference>
<evidence type="ECO:0000256" key="7">
    <source>
        <dbReference type="ARBA" id="ARBA00034808"/>
    </source>
</evidence>
<sequence>MFSTFGTPVTTMVGYPYGENIWMLIWTFNQLFSHFSEDHPENFEEMPTFILDAMQHLLIDEFQDISPQIVKWVRGCQHELVRRGLGGSLTCVGDDWQSIYGWRGSSPDFFVRFKEHFPARSHGYVKLEENFRSSDHILRCSESVLLDVPGMEWKTCEAMSVWANESTPVLVHEAGDKLPYDQLRKLLASEVKRTGATEQEPMLVLARSARGHRELSKLKGPFWRKAVKFMTFHAAKGLEARSVVLLEDCVYNSVNPLKNFLYRQAGLGSYDVAQRAEARRLAYVGMTRAMERCYWFAKKDPDGALAAYR</sequence>
<evidence type="ECO:0000259" key="10">
    <source>
        <dbReference type="Pfam" id="PF13361"/>
    </source>
</evidence>
<evidence type="ECO:0000313" key="12">
    <source>
        <dbReference type="Proteomes" id="UP000032614"/>
    </source>
</evidence>
<comment type="catalytic activity">
    <reaction evidence="6">
        <text>Couples ATP hydrolysis with the unwinding of duplex DNA by translocating in the 3'-5' direction.</text>
        <dbReference type="EC" id="5.6.2.4"/>
    </reaction>
</comment>
<evidence type="ECO:0000256" key="5">
    <source>
        <dbReference type="ARBA" id="ARBA00023235"/>
    </source>
</evidence>
<gene>
    <name evidence="11" type="ORF">OI25_3079</name>
</gene>
<evidence type="ECO:0000256" key="1">
    <source>
        <dbReference type="ARBA" id="ARBA00022741"/>
    </source>
</evidence>
<keyword evidence="1" id="KW-0547">Nucleotide-binding</keyword>
<dbReference type="Proteomes" id="UP000032614">
    <property type="component" value="Chromosome 1"/>
</dbReference>
<keyword evidence="2" id="KW-0378">Hydrolase</keyword>
<dbReference type="GO" id="GO:0016787">
    <property type="term" value="F:hydrolase activity"/>
    <property type="evidence" value="ECO:0007669"/>
    <property type="project" value="UniProtKB-KW"/>
</dbReference>
<evidence type="ECO:0000256" key="2">
    <source>
        <dbReference type="ARBA" id="ARBA00022801"/>
    </source>
</evidence>
<reference evidence="11 12" key="1">
    <citation type="journal article" date="2015" name="Genome Announc.">
        <title>Complete genome sequences for 59 burkholderia isolates, both pathogenic and near neighbor.</title>
        <authorList>
            <person name="Johnson S.L."/>
            <person name="Bishop-Lilly K.A."/>
            <person name="Ladner J.T."/>
            <person name="Daligault H.E."/>
            <person name="Davenport K.W."/>
            <person name="Jaissle J."/>
            <person name="Frey K.G."/>
            <person name="Koroleva G.I."/>
            <person name="Bruce D.C."/>
            <person name="Coyne S.R."/>
            <person name="Broomall S.M."/>
            <person name="Li P.E."/>
            <person name="Teshima H."/>
            <person name="Gibbons H.S."/>
            <person name="Palacios G.F."/>
            <person name="Rosenzweig C.N."/>
            <person name="Redden C.L."/>
            <person name="Xu Y."/>
            <person name="Minogue T.D."/>
            <person name="Chain P.S."/>
        </authorList>
    </citation>
    <scope>NUCLEOTIDE SEQUENCE [LARGE SCALE GENOMIC DNA]</scope>
    <source>
        <strain evidence="11 12">ATCC BAA-463</strain>
    </source>
</reference>
<organism evidence="11 12">
    <name type="scientific">Paraburkholderia fungorum</name>
    <dbReference type="NCBI Taxonomy" id="134537"/>
    <lineage>
        <taxon>Bacteria</taxon>
        <taxon>Pseudomonadati</taxon>
        <taxon>Pseudomonadota</taxon>
        <taxon>Betaproteobacteria</taxon>
        <taxon>Burkholderiales</taxon>
        <taxon>Burkholderiaceae</taxon>
        <taxon>Paraburkholderia</taxon>
    </lineage>
</organism>
<dbReference type="GO" id="GO:0003677">
    <property type="term" value="F:DNA binding"/>
    <property type="evidence" value="ECO:0007669"/>
    <property type="project" value="InterPro"/>
</dbReference>
<dbReference type="AlphaFoldDB" id="A0AAU8TAX7"/>
<dbReference type="GO" id="GO:0043138">
    <property type="term" value="F:3'-5' DNA helicase activity"/>
    <property type="evidence" value="ECO:0007669"/>
    <property type="project" value="UniProtKB-EC"/>
</dbReference>
<dbReference type="KEGG" id="bfn:OI25_3079"/>
<feature type="domain" description="UvrD-like helicase ATP-binding" evidence="9">
    <location>
        <begin position="43"/>
        <end position="118"/>
    </location>
</feature>
<dbReference type="Pfam" id="PF00580">
    <property type="entry name" value="UvrD-helicase"/>
    <property type="match status" value="1"/>
</dbReference>